<dbReference type="EMBL" id="AGCM01000069">
    <property type="protein sequence ID" value="EHM54427.1"/>
    <property type="molecule type" value="Genomic_DNA"/>
</dbReference>
<dbReference type="InterPro" id="IPR052891">
    <property type="entry name" value="DNA-3mA_glycosylase"/>
</dbReference>
<accession>G9ZES7</accession>
<evidence type="ECO:0000256" key="1">
    <source>
        <dbReference type="PIRSR" id="PIRSR605019-1"/>
    </source>
</evidence>
<sequence length="222" mass="25325">MHYCDYTATLPPDNPHRRYHDHEYGYPIAEDDRLFERLVFEINQAGLSWTTILNKADNLRRAYDHFAIERVAAYGEADVARLLANAGIIRNRRKIEATIHNARVICGLQAAHGSFRAWLDAQECPAQTCLGQTVQKNFQLHRWRNHWRISDELRLPRRRAPPRLPGVRQNPRCPTALADKWRIKAACPNKKGGQYRPPFLLAFIAQPASGCSPSILGASPLL</sequence>
<dbReference type="GO" id="GO:0008725">
    <property type="term" value="F:DNA-3-methyladenine glycosylase activity"/>
    <property type="evidence" value="ECO:0007669"/>
    <property type="project" value="InterPro"/>
</dbReference>
<dbReference type="GO" id="GO:0006284">
    <property type="term" value="P:base-excision repair"/>
    <property type="evidence" value="ECO:0007669"/>
    <property type="project" value="InterPro"/>
</dbReference>
<name>G9ZES7_9GAMM</name>
<protein>
    <submittedName>
        <fullName evidence="2">DNA-3-methyladenine glycosylase I</fullName>
    </submittedName>
</protein>
<keyword evidence="1" id="KW-0479">Metal-binding</keyword>
<gene>
    <name evidence="2" type="ORF">HMPREF9080_01262</name>
</gene>
<feature type="binding site" evidence="1">
    <location>
        <position position="20"/>
    </location>
    <ligand>
        <name>Zn(2+)</name>
        <dbReference type="ChEBI" id="CHEBI:29105"/>
    </ligand>
</feature>
<dbReference type="HOGENOM" id="CLU_1243468_0_0_6"/>
<keyword evidence="1" id="KW-0862">Zinc</keyword>
<comment type="caution">
    <text evidence="2">The sequence shown here is derived from an EMBL/GenBank/DDBJ whole genome shotgun (WGS) entry which is preliminary data.</text>
</comment>
<organism evidence="2 3">
    <name type="scientific">Cardiobacterium valvarum F0432</name>
    <dbReference type="NCBI Taxonomy" id="797473"/>
    <lineage>
        <taxon>Bacteria</taxon>
        <taxon>Pseudomonadati</taxon>
        <taxon>Pseudomonadota</taxon>
        <taxon>Gammaproteobacteria</taxon>
        <taxon>Cardiobacteriales</taxon>
        <taxon>Cardiobacteriaceae</taxon>
        <taxon>Cardiobacterium</taxon>
    </lineage>
</organism>
<dbReference type="PANTHER" id="PTHR30037">
    <property type="entry name" value="DNA-3-METHYLADENINE GLYCOSYLASE 1"/>
    <property type="match status" value="1"/>
</dbReference>
<dbReference type="Proteomes" id="UP000004750">
    <property type="component" value="Unassembled WGS sequence"/>
</dbReference>
<evidence type="ECO:0000313" key="2">
    <source>
        <dbReference type="EMBL" id="EHM54427.1"/>
    </source>
</evidence>
<reference evidence="2 3" key="1">
    <citation type="submission" date="2011-08" db="EMBL/GenBank/DDBJ databases">
        <authorList>
            <person name="Weinstock G."/>
            <person name="Sodergren E."/>
            <person name="Clifton S."/>
            <person name="Fulton L."/>
            <person name="Fulton B."/>
            <person name="Courtney L."/>
            <person name="Fronick C."/>
            <person name="Harrison M."/>
            <person name="Strong C."/>
            <person name="Farmer C."/>
            <person name="Delahaunty K."/>
            <person name="Markovic C."/>
            <person name="Hall O."/>
            <person name="Minx P."/>
            <person name="Tomlinson C."/>
            <person name="Mitreva M."/>
            <person name="Hou S."/>
            <person name="Chen J."/>
            <person name="Wollam A."/>
            <person name="Pepin K.H."/>
            <person name="Johnson M."/>
            <person name="Bhonagiri V."/>
            <person name="Zhang X."/>
            <person name="Suruliraj S."/>
            <person name="Warren W."/>
            <person name="Chinwalla A."/>
            <person name="Mardis E.R."/>
            <person name="Wilson R.K."/>
        </authorList>
    </citation>
    <scope>NUCLEOTIDE SEQUENCE [LARGE SCALE GENOMIC DNA]</scope>
    <source>
        <strain evidence="2 3">F0432</strain>
    </source>
</reference>
<dbReference type="Gene3D" id="1.10.340.30">
    <property type="entry name" value="Hypothetical protein, domain 2"/>
    <property type="match status" value="1"/>
</dbReference>
<dbReference type="InterPro" id="IPR011257">
    <property type="entry name" value="DNA_glycosylase"/>
</dbReference>
<dbReference type="Pfam" id="PF03352">
    <property type="entry name" value="Adenine_glyco"/>
    <property type="match status" value="1"/>
</dbReference>
<proteinExistence type="predicted"/>
<feature type="binding site" evidence="1">
    <location>
        <position position="4"/>
    </location>
    <ligand>
        <name>Zn(2+)</name>
        <dbReference type="ChEBI" id="CHEBI:29105"/>
    </ligand>
</feature>
<dbReference type="SUPFAM" id="SSF48150">
    <property type="entry name" value="DNA-glycosylase"/>
    <property type="match status" value="1"/>
</dbReference>
<dbReference type="InterPro" id="IPR005019">
    <property type="entry name" value="Adenine_glyco"/>
</dbReference>
<dbReference type="GO" id="GO:0046872">
    <property type="term" value="F:metal ion binding"/>
    <property type="evidence" value="ECO:0007669"/>
    <property type="project" value="UniProtKB-KW"/>
</dbReference>
<dbReference type="STRING" id="797473.HMPREF9080_01262"/>
<dbReference type="PANTHER" id="PTHR30037:SF4">
    <property type="entry name" value="DNA-3-METHYLADENINE GLYCOSYLASE I"/>
    <property type="match status" value="1"/>
</dbReference>
<dbReference type="AlphaFoldDB" id="G9ZES7"/>
<evidence type="ECO:0000313" key="3">
    <source>
        <dbReference type="Proteomes" id="UP000004750"/>
    </source>
</evidence>